<dbReference type="InterPro" id="IPR015126">
    <property type="entry name" value="Mu_I-gamma"/>
</dbReference>
<proteinExistence type="predicted"/>
<gene>
    <name evidence="2" type="ORF">GOB87_15175</name>
</gene>
<dbReference type="Gene3D" id="3.30.420.10">
    <property type="entry name" value="Ribonuclease H-like superfamily/Ribonuclease H"/>
    <property type="match status" value="1"/>
</dbReference>
<keyword evidence="3" id="KW-1185">Reference proteome</keyword>
<dbReference type="Gene3D" id="1.10.10.10">
    <property type="entry name" value="Winged helix-like DNA-binding domain superfamily/Winged helix DNA-binding domain"/>
    <property type="match status" value="1"/>
</dbReference>
<dbReference type="GO" id="GO:0015074">
    <property type="term" value="P:DNA integration"/>
    <property type="evidence" value="ECO:0007669"/>
    <property type="project" value="InterPro"/>
</dbReference>
<dbReference type="InterPro" id="IPR009061">
    <property type="entry name" value="DNA-bd_dom_put_sf"/>
</dbReference>
<feature type="domain" description="HTH Mu-type" evidence="1">
    <location>
        <begin position="12"/>
        <end position="86"/>
    </location>
</feature>
<dbReference type="PROSITE" id="PS51702">
    <property type="entry name" value="HTH_MU"/>
    <property type="match status" value="1"/>
</dbReference>
<dbReference type="Gene3D" id="2.30.30.130">
    <property type="entry name" value="Transposase, Mu, C-terminal"/>
    <property type="match status" value="1"/>
</dbReference>
<organism evidence="2 3">
    <name type="scientific">Acetobacter estunensis</name>
    <dbReference type="NCBI Taxonomy" id="104097"/>
    <lineage>
        <taxon>Bacteria</taxon>
        <taxon>Pseudomonadati</taxon>
        <taxon>Pseudomonadota</taxon>
        <taxon>Alphaproteobacteria</taxon>
        <taxon>Acetobacterales</taxon>
        <taxon>Acetobacteraceae</taxon>
        <taxon>Acetobacter</taxon>
    </lineage>
</organism>
<protein>
    <submittedName>
        <fullName evidence="2">DDE-type integrase/transposase/recombinase</fullName>
    </submittedName>
</protein>
<comment type="caution">
    <text evidence="2">The sequence shown here is derived from an EMBL/GenBank/DDBJ whole genome shotgun (WGS) entry which is preliminary data.</text>
</comment>
<dbReference type="SUPFAM" id="SSF46955">
    <property type="entry name" value="Putative DNA-binding domain"/>
    <property type="match status" value="1"/>
</dbReference>
<dbReference type="InterPro" id="IPR015378">
    <property type="entry name" value="Transposase-like_Mu_C"/>
</dbReference>
<dbReference type="GO" id="GO:0006313">
    <property type="term" value="P:DNA transposition"/>
    <property type="evidence" value="ECO:0007669"/>
    <property type="project" value="InterPro"/>
</dbReference>
<evidence type="ECO:0000259" key="1">
    <source>
        <dbReference type="PROSITE" id="PS51702"/>
    </source>
</evidence>
<dbReference type="Pfam" id="PF02914">
    <property type="entry name" value="DDE_2"/>
    <property type="match status" value="1"/>
</dbReference>
<dbReference type="Pfam" id="PF02316">
    <property type="entry name" value="HTH_Tnp_Mu_1"/>
    <property type="match status" value="1"/>
</dbReference>
<sequence>MGGAQTAAEQVPWMTAAEIAAQALPGMPGTKRGVQERIDSEGWLAPDREGQTWRKRSGRGGGYEFTPYSLPLEARAALLLRREQEQSPEAKSAAFERSREDLWRRYEGLPDNLKARAQRAFRILDAIETLVLAGTRKNAAVCQVAQLERVGRRTIMGWYQAVRGFDRGDWLPALAPQYAGRQPTSDCPPEAWEMLKSDYLRVEQPRFSDCYRRLEREAEARGWSLPSEKTLKRRMDRLDPQLIVLAREGVDALKALYPVQKRDRRCFHALEAVNADGHKWDVFVKWEDGNIGRPVMTAFQDLYSGMILSWRVDRSENKEAVRLAFGDMVEEFGIPDHCWLDNGRNFASKWLTGGVENRFRFRIRDDEPVGIMTQMGVQVHWTTPYSGQSKPIERAFRDMAQNVAKHPAFAGAWTGNTPLAKPENYASTAVPIDVFLKTITTEIREHNARTGRRTAVCGGKLSFQQAFAASYAVSPIRKATSEQRRLWLLAAEAIKVDRRDGTIKLLENRYWADFLLDHRGQSVVVRFDPQNLQADLHVYRTCGTYLGAAPCHEAVGFADVDAARRHGQARRAFMRATREALAAEKSLSAQEMAAVYSREIEAENTEIETKVVRPFRPAVQGNTALAVEMDEAALIAREEEEQAQTAALRKVIQFSRTG</sequence>
<dbReference type="Pfam" id="PF09299">
    <property type="entry name" value="Mu-transpos_C"/>
    <property type="match status" value="1"/>
</dbReference>
<dbReference type="InterPro" id="IPR012337">
    <property type="entry name" value="RNaseH-like_sf"/>
</dbReference>
<dbReference type="InterPro" id="IPR009057">
    <property type="entry name" value="Homeodomain-like_sf"/>
</dbReference>
<evidence type="ECO:0000313" key="3">
    <source>
        <dbReference type="Proteomes" id="UP000597459"/>
    </source>
</evidence>
<dbReference type="SUPFAM" id="SSF50610">
    <property type="entry name" value="mu transposase, C-terminal domain"/>
    <property type="match status" value="1"/>
</dbReference>
<dbReference type="InterPro" id="IPR003314">
    <property type="entry name" value="Mu-type_HTH"/>
</dbReference>
<evidence type="ECO:0000313" key="2">
    <source>
        <dbReference type="EMBL" id="NHO55262.1"/>
    </source>
</evidence>
<dbReference type="SUPFAM" id="SSF46689">
    <property type="entry name" value="Homeodomain-like"/>
    <property type="match status" value="2"/>
</dbReference>
<dbReference type="Gene3D" id="1.10.10.60">
    <property type="entry name" value="Homeodomain-like"/>
    <property type="match status" value="2"/>
</dbReference>
<name>A0A967BEW9_9PROT</name>
<dbReference type="GO" id="GO:0004803">
    <property type="term" value="F:transposase activity"/>
    <property type="evidence" value="ECO:0007669"/>
    <property type="project" value="InterPro"/>
</dbReference>
<dbReference type="InterPro" id="IPR009004">
    <property type="entry name" value="Transposase_Mu_C"/>
</dbReference>
<dbReference type="InterPro" id="IPR004189">
    <property type="entry name" value="Phage_Mu_transposase"/>
</dbReference>
<dbReference type="InterPro" id="IPR036397">
    <property type="entry name" value="RNaseH_sf"/>
</dbReference>
<reference evidence="2" key="1">
    <citation type="submission" date="2019-11" db="EMBL/GenBank/DDBJ databases">
        <title>Description of new Acetobacter species.</title>
        <authorList>
            <person name="Cleenwerck I."/>
            <person name="Sombolestani A.S."/>
        </authorList>
    </citation>
    <scope>NUCLEOTIDE SEQUENCE</scope>
    <source>
        <strain evidence="2">LMG 1626</strain>
    </source>
</reference>
<dbReference type="GO" id="GO:0003677">
    <property type="term" value="F:DNA binding"/>
    <property type="evidence" value="ECO:0007669"/>
    <property type="project" value="InterPro"/>
</dbReference>
<dbReference type="Pfam" id="PF09039">
    <property type="entry name" value="HTH_Tnp_Mu_2"/>
    <property type="match status" value="1"/>
</dbReference>
<accession>A0A967BEW9</accession>
<dbReference type="EMBL" id="WOTH01000058">
    <property type="protein sequence ID" value="NHO55262.1"/>
    <property type="molecule type" value="Genomic_DNA"/>
</dbReference>
<dbReference type="InterPro" id="IPR036388">
    <property type="entry name" value="WH-like_DNA-bd_sf"/>
</dbReference>
<dbReference type="Gene3D" id="6.10.250.2550">
    <property type="match status" value="1"/>
</dbReference>
<dbReference type="RefSeq" id="WP_166318762.1">
    <property type="nucleotide sequence ID" value="NZ_WOTH01000058.1"/>
</dbReference>
<dbReference type="SUPFAM" id="SSF53098">
    <property type="entry name" value="Ribonuclease H-like"/>
    <property type="match status" value="1"/>
</dbReference>
<dbReference type="AlphaFoldDB" id="A0A967BEW9"/>
<dbReference type="Proteomes" id="UP000597459">
    <property type="component" value="Unassembled WGS sequence"/>
</dbReference>